<feature type="non-terminal residue" evidence="1">
    <location>
        <position position="1"/>
    </location>
</feature>
<dbReference type="AlphaFoldDB" id="A0A0B6ZTD7"/>
<dbReference type="EMBL" id="HACG01025039">
    <property type="protein sequence ID" value="CEK71904.1"/>
    <property type="molecule type" value="Transcribed_RNA"/>
</dbReference>
<reference evidence="1" key="1">
    <citation type="submission" date="2014-12" db="EMBL/GenBank/DDBJ databases">
        <title>Insight into the proteome of Arion vulgaris.</title>
        <authorList>
            <person name="Aradska J."/>
            <person name="Bulat T."/>
            <person name="Smidak R."/>
            <person name="Sarate P."/>
            <person name="Gangsoo J."/>
            <person name="Sialana F."/>
            <person name="Bilban M."/>
            <person name="Lubec G."/>
        </authorList>
    </citation>
    <scope>NUCLEOTIDE SEQUENCE</scope>
    <source>
        <tissue evidence="1">Skin</tissue>
    </source>
</reference>
<accession>A0A0B6ZTD7</accession>
<sequence length="74" mass="8623">GLEHIVTSVKIEERRDRGRHRETMLNSLTRHGKASTFEMIASTRDSLLWRFLISSGCTQNNKWSERVNPSHKTK</sequence>
<protein>
    <submittedName>
        <fullName evidence="1">Uncharacterized protein</fullName>
    </submittedName>
</protein>
<organism evidence="1">
    <name type="scientific">Arion vulgaris</name>
    <dbReference type="NCBI Taxonomy" id="1028688"/>
    <lineage>
        <taxon>Eukaryota</taxon>
        <taxon>Metazoa</taxon>
        <taxon>Spiralia</taxon>
        <taxon>Lophotrochozoa</taxon>
        <taxon>Mollusca</taxon>
        <taxon>Gastropoda</taxon>
        <taxon>Heterobranchia</taxon>
        <taxon>Euthyneura</taxon>
        <taxon>Panpulmonata</taxon>
        <taxon>Eupulmonata</taxon>
        <taxon>Stylommatophora</taxon>
        <taxon>Helicina</taxon>
        <taxon>Arionoidea</taxon>
        <taxon>Arionidae</taxon>
        <taxon>Arion</taxon>
    </lineage>
</organism>
<proteinExistence type="predicted"/>
<name>A0A0B6ZTD7_9EUPU</name>
<evidence type="ECO:0000313" key="1">
    <source>
        <dbReference type="EMBL" id="CEK71904.1"/>
    </source>
</evidence>
<gene>
    <name evidence="1" type="primary">ORF80303</name>
</gene>